<feature type="compositionally biased region" description="Basic and acidic residues" evidence="1">
    <location>
        <begin position="1"/>
        <end position="26"/>
    </location>
</feature>
<evidence type="ECO:0000313" key="3">
    <source>
        <dbReference type="Proteomes" id="UP001439008"/>
    </source>
</evidence>
<name>A0ABV2AL28_9EUKA</name>
<comment type="caution">
    <text evidence="2">The sequence shown here is derived from an EMBL/GenBank/DDBJ whole genome shotgun (WGS) entry which is preliminary data.</text>
</comment>
<protein>
    <submittedName>
        <fullName evidence="2">Uncharacterized protein</fullName>
    </submittedName>
</protein>
<evidence type="ECO:0000313" key="2">
    <source>
        <dbReference type="EMBL" id="MES1920374.1"/>
    </source>
</evidence>
<evidence type="ECO:0000256" key="1">
    <source>
        <dbReference type="SAM" id="MobiDB-lite"/>
    </source>
</evidence>
<feature type="region of interest" description="Disordered" evidence="1">
    <location>
        <begin position="1"/>
        <end position="34"/>
    </location>
</feature>
<accession>A0ABV2AL28</accession>
<sequence length="71" mass="8333">MGYLDRQRSRAEENTSDPRIEAENQKQQDQSNSASRLAVCLLPLWKKIQDRKSIESPFEEQPFPNFYCNSL</sequence>
<proteinExistence type="predicted"/>
<dbReference type="EMBL" id="JBDODL010000636">
    <property type="protein sequence ID" value="MES1920374.1"/>
    <property type="molecule type" value="Genomic_DNA"/>
</dbReference>
<keyword evidence="3" id="KW-1185">Reference proteome</keyword>
<reference evidence="2 3" key="1">
    <citation type="journal article" date="2024" name="BMC Biol.">
        <title>Comparative genomics of Ascetosporea gives new insight into the evolutionary basis for animal parasitism in Rhizaria.</title>
        <authorList>
            <person name="Hiltunen Thoren M."/>
            <person name="Onut-Brannstrom I."/>
            <person name="Alfjorden A."/>
            <person name="Peckova H."/>
            <person name="Swords F."/>
            <person name="Hooper C."/>
            <person name="Holzer A.S."/>
            <person name="Bass D."/>
            <person name="Burki F."/>
        </authorList>
    </citation>
    <scope>NUCLEOTIDE SEQUENCE [LARGE SCALE GENOMIC DNA]</scope>
    <source>
        <strain evidence="2">20-A016</strain>
    </source>
</reference>
<dbReference type="Proteomes" id="UP001439008">
    <property type="component" value="Unassembled WGS sequence"/>
</dbReference>
<organism evidence="2 3">
    <name type="scientific">Bonamia ostreae</name>
    <dbReference type="NCBI Taxonomy" id="126728"/>
    <lineage>
        <taxon>Eukaryota</taxon>
        <taxon>Sar</taxon>
        <taxon>Rhizaria</taxon>
        <taxon>Endomyxa</taxon>
        <taxon>Ascetosporea</taxon>
        <taxon>Haplosporida</taxon>
        <taxon>Bonamia</taxon>
    </lineage>
</organism>
<gene>
    <name evidence="2" type="ORF">MHBO_002051</name>
</gene>